<evidence type="ECO:0000313" key="1">
    <source>
        <dbReference type="EMBL" id="KIK58343.1"/>
    </source>
</evidence>
<evidence type="ECO:0000313" key="2">
    <source>
        <dbReference type="Proteomes" id="UP000053593"/>
    </source>
</evidence>
<keyword evidence="2" id="KW-1185">Reference proteome</keyword>
<reference evidence="1 2" key="1">
    <citation type="submission" date="2014-04" db="EMBL/GenBank/DDBJ databases">
        <title>Evolutionary Origins and Diversification of the Mycorrhizal Mutualists.</title>
        <authorList>
            <consortium name="DOE Joint Genome Institute"/>
            <consortium name="Mycorrhizal Genomics Consortium"/>
            <person name="Kohler A."/>
            <person name="Kuo A."/>
            <person name="Nagy L.G."/>
            <person name="Floudas D."/>
            <person name="Copeland A."/>
            <person name="Barry K.W."/>
            <person name="Cichocki N."/>
            <person name="Veneault-Fourrey C."/>
            <person name="LaButti K."/>
            <person name="Lindquist E.A."/>
            <person name="Lipzen A."/>
            <person name="Lundell T."/>
            <person name="Morin E."/>
            <person name="Murat C."/>
            <person name="Riley R."/>
            <person name="Ohm R."/>
            <person name="Sun H."/>
            <person name="Tunlid A."/>
            <person name="Henrissat B."/>
            <person name="Grigoriev I.V."/>
            <person name="Hibbett D.S."/>
            <person name="Martin F."/>
        </authorList>
    </citation>
    <scope>NUCLEOTIDE SEQUENCE [LARGE SCALE GENOMIC DNA]</scope>
    <source>
        <strain evidence="1 2">FD-317 M1</strain>
    </source>
</reference>
<sequence>MSHKEFVSVIEPMPAEPLSTPLPSNIGWGNLLAFDCGIVTFRPTFDELYLSDIVSYAQQVQDKAAYQMPQVAQTMLKVFHKELQQICITTELRAVWDDNKEVDLADYAWRFGDDV</sequence>
<gene>
    <name evidence="1" type="ORF">GYMLUDRAFT_60687</name>
</gene>
<proteinExistence type="predicted"/>
<dbReference type="Proteomes" id="UP000053593">
    <property type="component" value="Unassembled WGS sequence"/>
</dbReference>
<dbReference type="HOGENOM" id="CLU_2109323_0_0_1"/>
<name>A0A0D0CRS8_9AGAR</name>
<dbReference type="AlphaFoldDB" id="A0A0D0CRS8"/>
<organism evidence="1 2">
    <name type="scientific">Collybiopsis luxurians FD-317 M1</name>
    <dbReference type="NCBI Taxonomy" id="944289"/>
    <lineage>
        <taxon>Eukaryota</taxon>
        <taxon>Fungi</taxon>
        <taxon>Dikarya</taxon>
        <taxon>Basidiomycota</taxon>
        <taxon>Agaricomycotina</taxon>
        <taxon>Agaricomycetes</taxon>
        <taxon>Agaricomycetidae</taxon>
        <taxon>Agaricales</taxon>
        <taxon>Marasmiineae</taxon>
        <taxon>Omphalotaceae</taxon>
        <taxon>Collybiopsis</taxon>
        <taxon>Collybiopsis luxurians</taxon>
    </lineage>
</organism>
<dbReference type="EMBL" id="KN834785">
    <property type="protein sequence ID" value="KIK58343.1"/>
    <property type="molecule type" value="Genomic_DNA"/>
</dbReference>
<accession>A0A0D0CRS8</accession>
<protein>
    <submittedName>
        <fullName evidence="1">Uncharacterized protein</fullName>
    </submittedName>
</protein>